<dbReference type="VEuPathDB" id="CryptoDB:Cvel_10712"/>
<accession>A0A0G4I3M6</accession>
<proteinExistence type="predicted"/>
<reference evidence="1" key="1">
    <citation type="submission" date="2014-11" db="EMBL/GenBank/DDBJ databases">
        <authorList>
            <person name="Otto D Thomas"/>
            <person name="Naeem Raeece"/>
        </authorList>
    </citation>
    <scope>NUCLEOTIDE SEQUENCE</scope>
</reference>
<protein>
    <submittedName>
        <fullName evidence="1">Uncharacterized protein</fullName>
    </submittedName>
</protein>
<evidence type="ECO:0000313" key="1">
    <source>
        <dbReference type="EMBL" id="CEM51581.1"/>
    </source>
</evidence>
<organism evidence="1">
    <name type="scientific">Chromera velia CCMP2878</name>
    <dbReference type="NCBI Taxonomy" id="1169474"/>
    <lineage>
        <taxon>Eukaryota</taxon>
        <taxon>Sar</taxon>
        <taxon>Alveolata</taxon>
        <taxon>Colpodellida</taxon>
        <taxon>Chromeraceae</taxon>
        <taxon>Chromera</taxon>
    </lineage>
</organism>
<dbReference type="AlphaFoldDB" id="A0A0G4I3M6"/>
<gene>
    <name evidence="1" type="ORF">Cvel_10712</name>
</gene>
<dbReference type="EMBL" id="CDMZ01004982">
    <property type="protein sequence ID" value="CEM51581.1"/>
    <property type="molecule type" value="Genomic_DNA"/>
</dbReference>
<sequence length="442" mass="51041">MQRFLQSSAALVVCTEAFRSAGFGASPSRSVSRTQGAPNSRLLASDVDEEENALNSSVTTLPEPSEADFATILEPQNPLEPGQRVKFPKKLLKPKDNYVWSDEEWAELEKMKEEEQETTDLDNVIMQFIEAEDANVAGVTYNNLRVVSQDEFEQRFRQVIDMMPDAPMQRNMVERLDEILNFRREYYTEGVRLRTDGEKLATEILQVVANDEGELEWSLPWDRREKLRKTFEQKHKDVTDEALYMLQEWAMKSEMDERVRYFSGLGKLCMHYWAVAACKHQLEVTRQREPRLWVATSPPARYVELLMATDREYWEVTIKEDLVDNPRPDFSLEALLDTLTDMMGELFKRMALASRKQVICTTMFRELGTVIGAIRTDVRAKQMADNPDAVSLDTPDTRKWDLMLKGDSEDLIRALANPKVNNPSLKPRIRTQYGRKDTGLYD</sequence>
<name>A0A0G4I3M6_9ALVE</name>